<dbReference type="Pfam" id="PF06037">
    <property type="entry name" value="DUF922"/>
    <property type="match status" value="1"/>
</dbReference>
<dbReference type="Proteomes" id="UP000645610">
    <property type="component" value="Unassembled WGS sequence"/>
</dbReference>
<keyword evidence="3" id="KW-1185">Reference proteome</keyword>
<gene>
    <name evidence="2" type="ORF">I2I01_20750</name>
</gene>
<keyword evidence="1" id="KW-0732">Signal</keyword>
<organism evidence="2 3">
    <name type="scientific">Hymenobacter properus</name>
    <dbReference type="NCBI Taxonomy" id="2791026"/>
    <lineage>
        <taxon>Bacteria</taxon>
        <taxon>Pseudomonadati</taxon>
        <taxon>Bacteroidota</taxon>
        <taxon>Cytophagia</taxon>
        <taxon>Cytophagales</taxon>
        <taxon>Hymenobacteraceae</taxon>
        <taxon>Hymenobacter</taxon>
    </lineage>
</organism>
<feature type="chain" id="PRO_5038049023" evidence="1">
    <location>
        <begin position="24"/>
        <end position="190"/>
    </location>
</feature>
<protein>
    <submittedName>
        <fullName evidence="2">DUF922 domain-containing protein</fullName>
    </submittedName>
</protein>
<evidence type="ECO:0000256" key="1">
    <source>
        <dbReference type="SAM" id="SignalP"/>
    </source>
</evidence>
<dbReference type="EMBL" id="JADQDP010000006">
    <property type="protein sequence ID" value="MBF9144084.1"/>
    <property type="molecule type" value="Genomic_DNA"/>
</dbReference>
<evidence type="ECO:0000313" key="2">
    <source>
        <dbReference type="EMBL" id="MBF9144084.1"/>
    </source>
</evidence>
<dbReference type="RefSeq" id="WP_196288440.1">
    <property type="nucleotide sequence ID" value="NZ_JADQDP010000006.1"/>
</dbReference>
<feature type="signal peptide" evidence="1">
    <location>
        <begin position="1"/>
        <end position="23"/>
    </location>
</feature>
<comment type="caution">
    <text evidence="2">The sequence shown here is derived from an EMBL/GenBank/DDBJ whole genome shotgun (WGS) entry which is preliminary data.</text>
</comment>
<proteinExistence type="predicted"/>
<dbReference type="InterPro" id="IPR010321">
    <property type="entry name" value="DUF922"/>
</dbReference>
<dbReference type="AlphaFoldDB" id="A0A931BHK0"/>
<evidence type="ECO:0000313" key="3">
    <source>
        <dbReference type="Proteomes" id="UP000645610"/>
    </source>
</evidence>
<reference evidence="2 3" key="1">
    <citation type="submission" date="2020-11" db="EMBL/GenBank/DDBJ databases">
        <authorList>
            <person name="Kim M.K."/>
        </authorList>
    </citation>
    <scope>NUCLEOTIDE SEQUENCE [LARGE SCALE GENOMIC DNA]</scope>
    <source>
        <strain evidence="2 3">BT439</strain>
    </source>
</reference>
<sequence length="190" mass="21155">MLSFLNPLLLLAALLQGPSPKPAAPSARPAAAPIPWSASRPLTAADFLGRPGPSDQLAALTTSDIKANAACRDFVFTGTVHATFNPNTSWIRNPTTLTPALLRHEQLHFDITEVYARLMRQKLLVFQARADCNKLQPAFNNLTKGVYDQWDREQNRYDAETNHGLNAAKQAYWEKQTQVKLEQLKTFAVE</sequence>
<name>A0A931BHK0_9BACT</name>
<accession>A0A931BHK0</accession>